<evidence type="ECO:0000313" key="11">
    <source>
        <dbReference type="EnsemblPlants" id="OGLUM09G06450.1"/>
    </source>
</evidence>
<name>A0A0E0B1H9_9ORYZ</name>
<dbReference type="STRING" id="40148.A0A0E0B1H9"/>
<dbReference type="InterPro" id="IPR036770">
    <property type="entry name" value="Ankyrin_rpt-contain_sf"/>
</dbReference>
<feature type="region of interest" description="Disordered" evidence="8">
    <location>
        <begin position="1"/>
        <end position="32"/>
    </location>
</feature>
<evidence type="ECO:0000256" key="5">
    <source>
        <dbReference type="ARBA" id="ARBA00023043"/>
    </source>
</evidence>
<dbReference type="PROSITE" id="PS50088">
    <property type="entry name" value="ANK_REPEAT"/>
    <property type="match status" value="1"/>
</dbReference>
<reference evidence="11" key="1">
    <citation type="submission" date="2015-04" db="UniProtKB">
        <authorList>
            <consortium name="EnsemblPlants"/>
        </authorList>
    </citation>
    <scope>IDENTIFICATION</scope>
</reference>
<evidence type="ECO:0000256" key="3">
    <source>
        <dbReference type="ARBA" id="ARBA00022737"/>
    </source>
</evidence>
<dbReference type="PANTHER" id="PTHR24186">
    <property type="entry name" value="PROTEIN PHOSPHATASE 1 REGULATORY SUBUNIT"/>
    <property type="match status" value="1"/>
</dbReference>
<feature type="transmembrane region" description="Helical" evidence="9">
    <location>
        <begin position="518"/>
        <end position="541"/>
    </location>
</feature>
<evidence type="ECO:0000256" key="7">
    <source>
        <dbReference type="PROSITE-ProRule" id="PRU00023"/>
    </source>
</evidence>
<evidence type="ECO:0000256" key="4">
    <source>
        <dbReference type="ARBA" id="ARBA00022989"/>
    </source>
</evidence>
<proteinExistence type="predicted"/>
<dbReference type="Gene3D" id="1.25.40.20">
    <property type="entry name" value="Ankyrin repeat-containing domain"/>
    <property type="match status" value="1"/>
</dbReference>
<sequence>MDGSTPPKPLSCREPQREIHNNSENTGATGNDQAQDEEILLHVVAANGDGENYRKCATLISGIDKTLLFARNSENKTALDCAANAGYINMVFHLLDMEREHSVGRLNTTPNEILKKTSGRSETALHEAVRQRCERKIEELKGKDSGLARVPDINGMSPLYLAISLGYRDIVDKLTLTFGDANLSYDGPNGQNVLHAAALQSAELTELIIGRRGHLMNKADWSGSTPLHFAASVGVQGVTTALLDGIDQDRRTDYTQRPDNNGMFPIHIAASVGSMDTITSLVNADQGCATLRDNVKGKTLLHIAIENRKNKVVKLVCKDPRFKETLNLEDNDGNTALHLAVKKRDECIFTYLLENKAVELDHVNLEGYTPLDLAKVIRMEDYFASPQNPAEWMVRVLAHSGAVFTPRRREELIRGGSSQEKEKLGKTLSESTESVLVASALIATLTFAAAFTMPGSYRTTGPKEGTPALGALYGFKVFLVADILAFFCSVAATFSLAEYGNRGTVDPLVRCKFSQRAVWLFHVALRSIIVAFAFGVSVVMWDISLRAISICGVAAVAVVFYGNVPLGHDFRLMLLMHRRFGFSRSWNLYPSTASHLNWTSWQLKSFSATLVWNLVNLFWTYVLIFALAGFAQLKQKH</sequence>
<dbReference type="EnsemblPlants" id="OGLUM09G06450.1">
    <property type="protein sequence ID" value="OGLUM09G06450.1"/>
    <property type="gene ID" value="OGLUM09G06450"/>
</dbReference>
<feature type="transmembrane region" description="Helical" evidence="9">
    <location>
        <begin position="610"/>
        <end position="631"/>
    </location>
</feature>
<keyword evidence="6 9" id="KW-0472">Membrane</keyword>
<keyword evidence="5 7" id="KW-0040">ANK repeat</keyword>
<dbReference type="Gramene" id="OGLUM09G06450.1">
    <property type="protein sequence ID" value="OGLUM09G06450.1"/>
    <property type="gene ID" value="OGLUM09G06450"/>
</dbReference>
<feature type="transmembrane region" description="Helical" evidence="9">
    <location>
        <begin position="435"/>
        <end position="453"/>
    </location>
</feature>
<evidence type="ECO:0000256" key="1">
    <source>
        <dbReference type="ARBA" id="ARBA00004141"/>
    </source>
</evidence>
<dbReference type="SUPFAM" id="SSF48403">
    <property type="entry name" value="Ankyrin repeat"/>
    <property type="match status" value="2"/>
</dbReference>
<organism evidence="11">
    <name type="scientific">Oryza glumipatula</name>
    <dbReference type="NCBI Taxonomy" id="40148"/>
    <lineage>
        <taxon>Eukaryota</taxon>
        <taxon>Viridiplantae</taxon>
        <taxon>Streptophyta</taxon>
        <taxon>Embryophyta</taxon>
        <taxon>Tracheophyta</taxon>
        <taxon>Spermatophyta</taxon>
        <taxon>Magnoliopsida</taxon>
        <taxon>Liliopsida</taxon>
        <taxon>Poales</taxon>
        <taxon>Poaceae</taxon>
        <taxon>BOP clade</taxon>
        <taxon>Oryzoideae</taxon>
        <taxon>Oryzeae</taxon>
        <taxon>Oryzinae</taxon>
        <taxon>Oryza</taxon>
    </lineage>
</organism>
<feature type="domain" description="PGG" evidence="10">
    <location>
        <begin position="426"/>
        <end position="539"/>
    </location>
</feature>
<dbReference type="AlphaFoldDB" id="A0A0E0B1H9"/>
<dbReference type="Pfam" id="PF12796">
    <property type="entry name" value="Ank_2"/>
    <property type="match status" value="1"/>
</dbReference>
<dbReference type="Proteomes" id="UP000026961">
    <property type="component" value="Chromosome 9"/>
</dbReference>
<evidence type="ECO:0000313" key="12">
    <source>
        <dbReference type="Proteomes" id="UP000026961"/>
    </source>
</evidence>
<dbReference type="Pfam" id="PF00023">
    <property type="entry name" value="Ank"/>
    <property type="match status" value="1"/>
</dbReference>
<feature type="repeat" description="ANK" evidence="7">
    <location>
        <begin position="332"/>
        <end position="357"/>
    </location>
</feature>
<feature type="compositionally biased region" description="Polar residues" evidence="8">
    <location>
        <begin position="22"/>
        <end position="32"/>
    </location>
</feature>
<protein>
    <recommendedName>
        <fullName evidence="10">PGG domain-containing protein</fullName>
    </recommendedName>
</protein>
<comment type="subcellular location">
    <subcellularLocation>
        <location evidence="1">Membrane</location>
        <topology evidence="1">Multi-pass membrane protein</topology>
    </subcellularLocation>
</comment>
<dbReference type="InterPro" id="IPR026961">
    <property type="entry name" value="PGG_dom"/>
</dbReference>
<keyword evidence="12" id="KW-1185">Reference proteome</keyword>
<evidence type="ECO:0000259" key="10">
    <source>
        <dbReference type="Pfam" id="PF13962"/>
    </source>
</evidence>
<keyword evidence="3" id="KW-0677">Repeat</keyword>
<evidence type="ECO:0000256" key="6">
    <source>
        <dbReference type="ARBA" id="ARBA00023136"/>
    </source>
</evidence>
<reference evidence="11" key="2">
    <citation type="submission" date="2018-05" db="EMBL/GenBank/DDBJ databases">
        <title>OgluRS3 (Oryza glumaepatula Reference Sequence Version 3).</title>
        <authorList>
            <person name="Zhang J."/>
            <person name="Kudrna D."/>
            <person name="Lee S."/>
            <person name="Talag J."/>
            <person name="Welchert J."/>
            <person name="Wing R.A."/>
        </authorList>
    </citation>
    <scope>NUCLEOTIDE SEQUENCE [LARGE SCALE GENOMIC DNA]</scope>
</reference>
<dbReference type="Pfam" id="PF13962">
    <property type="entry name" value="PGG"/>
    <property type="match status" value="1"/>
</dbReference>
<keyword evidence="2 9" id="KW-0812">Transmembrane</keyword>
<dbReference type="PROSITE" id="PS50297">
    <property type="entry name" value="ANK_REP_REGION"/>
    <property type="match status" value="1"/>
</dbReference>
<feature type="transmembrane region" description="Helical" evidence="9">
    <location>
        <begin position="473"/>
        <end position="497"/>
    </location>
</feature>
<dbReference type="InterPro" id="IPR002110">
    <property type="entry name" value="Ankyrin_rpt"/>
</dbReference>
<keyword evidence="4 9" id="KW-1133">Transmembrane helix</keyword>
<dbReference type="HOGENOM" id="CLU_000134_36_5_1"/>
<evidence type="ECO:0000256" key="2">
    <source>
        <dbReference type="ARBA" id="ARBA00022692"/>
    </source>
</evidence>
<dbReference type="PANTHER" id="PTHR24186:SF50">
    <property type="entry name" value="ANKYRIN REPEAT-CONTAINING PROTEIN ITN1-LIKE ISOFORM X1"/>
    <property type="match status" value="1"/>
</dbReference>
<feature type="transmembrane region" description="Helical" evidence="9">
    <location>
        <begin position="547"/>
        <end position="566"/>
    </location>
</feature>
<accession>A0A0E0B1H9</accession>
<dbReference type="GO" id="GO:0005886">
    <property type="term" value="C:plasma membrane"/>
    <property type="evidence" value="ECO:0007669"/>
    <property type="project" value="TreeGrafter"/>
</dbReference>
<evidence type="ECO:0000256" key="9">
    <source>
        <dbReference type="SAM" id="Phobius"/>
    </source>
</evidence>
<dbReference type="eggNOG" id="KOG0504">
    <property type="taxonomic scope" value="Eukaryota"/>
</dbReference>
<evidence type="ECO:0000256" key="8">
    <source>
        <dbReference type="SAM" id="MobiDB-lite"/>
    </source>
</evidence>
<dbReference type="SMART" id="SM00248">
    <property type="entry name" value="ANK"/>
    <property type="match status" value="8"/>
</dbReference>